<evidence type="ECO:0000256" key="2">
    <source>
        <dbReference type="ARBA" id="ARBA00004370"/>
    </source>
</evidence>
<evidence type="ECO:0000256" key="13">
    <source>
        <dbReference type="SAM" id="Phobius"/>
    </source>
</evidence>
<evidence type="ECO:0000313" key="15">
    <source>
        <dbReference type="Proteomes" id="UP000054266"/>
    </source>
</evidence>
<dbReference type="HOGENOM" id="CLU_001570_14_10_1"/>
<dbReference type="GO" id="GO:1902181">
    <property type="term" value="P:verruculogen biosynthetic process"/>
    <property type="evidence" value="ECO:0007669"/>
    <property type="project" value="UniProtKB-ARBA"/>
</dbReference>
<sequence>MDLLALIQSPRGYLWATLAGIVFHLTLLRYGEWDLCAAKLVAAYVTVQLGLLGYLTGYAPPFKALPAAVLHVSALGACFLVGTFSSILIYRGFFHRLRKFPGPFWARLSTFYPTRLSYRSGLHLYEEVQALHRQYGDFVRLGPMELSIADPRAVQAVNSARSPCTKGPWYNGMRPRVALQNSRDKQEHSHRRKVWDRGFGAKSLRDYEPRVARYTTGLMAAIDARKAIPMNVTDWFNFYSFDVMGDLAFGKSFDMVKNGVKHYFMNSLKANMTMAGYFKHIAWVGPIFRSIPILNYEHHRFWNFVNAQVDERMKMKPSEPDVFSHLLDEYEHQEPRTAQNLLNLQADAYLIVVAGSDTTAAVLTTLFFHLAQEPHVLRDLRKHVDPVFESGEVDATALARVSYLDAVINEAMRLHPPVPSGVQRLTPPEGMMIGETFIPGNTIVYVPFYTLFRDERNFRRPDEFLPERWTTKPELTVDASVFVPFSYGPYSCIGKQLALMELRYVTAYLVHRYDFSLAEAEDPARFTRDMTDGFTLACPPLNLVFRDRQQAA</sequence>
<dbReference type="PRINTS" id="PR00385">
    <property type="entry name" value="P450"/>
</dbReference>
<evidence type="ECO:0000256" key="5">
    <source>
        <dbReference type="ARBA" id="ARBA00022692"/>
    </source>
</evidence>
<dbReference type="Pfam" id="PF00067">
    <property type="entry name" value="p450"/>
    <property type="match status" value="1"/>
</dbReference>
<evidence type="ECO:0000256" key="7">
    <source>
        <dbReference type="ARBA" id="ARBA00022989"/>
    </source>
</evidence>
<dbReference type="SUPFAM" id="SSF48264">
    <property type="entry name" value="Cytochrome P450"/>
    <property type="match status" value="1"/>
</dbReference>
<dbReference type="InterPro" id="IPR036396">
    <property type="entry name" value="Cyt_P450_sf"/>
</dbReference>
<dbReference type="EMBL" id="KN846959">
    <property type="protein sequence ID" value="KIW67067.1"/>
    <property type="molecule type" value="Genomic_DNA"/>
</dbReference>
<keyword evidence="7 13" id="KW-1133">Transmembrane helix</keyword>
<evidence type="ECO:0000256" key="8">
    <source>
        <dbReference type="ARBA" id="ARBA00023002"/>
    </source>
</evidence>
<comment type="similarity">
    <text evidence="3">Belongs to the cytochrome P450 family.</text>
</comment>
<evidence type="ECO:0000256" key="12">
    <source>
        <dbReference type="PIRSR" id="PIRSR602401-1"/>
    </source>
</evidence>
<comment type="subcellular location">
    <subcellularLocation>
        <location evidence="2">Membrane</location>
    </subcellularLocation>
</comment>
<keyword evidence="5 13" id="KW-0812">Transmembrane</keyword>
<keyword evidence="9 12" id="KW-0408">Iron</keyword>
<evidence type="ECO:0000256" key="1">
    <source>
        <dbReference type="ARBA" id="ARBA00001971"/>
    </source>
</evidence>
<proteinExistence type="inferred from homology"/>
<dbReference type="AlphaFoldDB" id="A0A0D2DY64"/>
<keyword evidence="6 12" id="KW-0479">Metal-binding</keyword>
<keyword evidence="15" id="KW-1185">Reference proteome</keyword>
<dbReference type="GO" id="GO:0005506">
    <property type="term" value="F:iron ion binding"/>
    <property type="evidence" value="ECO:0007669"/>
    <property type="project" value="InterPro"/>
</dbReference>
<dbReference type="GO" id="GO:0016020">
    <property type="term" value="C:membrane"/>
    <property type="evidence" value="ECO:0007669"/>
    <property type="project" value="UniProtKB-SubCell"/>
</dbReference>
<dbReference type="InterPro" id="IPR001128">
    <property type="entry name" value="Cyt_P450"/>
</dbReference>
<dbReference type="CDD" id="cd11061">
    <property type="entry name" value="CYP67-like"/>
    <property type="match status" value="1"/>
</dbReference>
<evidence type="ECO:0000313" key="14">
    <source>
        <dbReference type="EMBL" id="KIW67067.1"/>
    </source>
</evidence>
<gene>
    <name evidence="14" type="ORF">PV04_06343</name>
</gene>
<comment type="cofactor">
    <cofactor evidence="1 12">
        <name>heme</name>
        <dbReference type="ChEBI" id="CHEBI:30413"/>
    </cofactor>
</comment>
<feature type="transmembrane region" description="Helical" evidence="13">
    <location>
        <begin position="37"/>
        <end position="56"/>
    </location>
</feature>
<dbReference type="GO" id="GO:0004497">
    <property type="term" value="F:monooxygenase activity"/>
    <property type="evidence" value="ECO:0007669"/>
    <property type="project" value="UniProtKB-KW"/>
</dbReference>
<dbReference type="STRING" id="5601.A0A0D2DY64"/>
<protein>
    <submittedName>
        <fullName evidence="14">Uncharacterized protein</fullName>
    </submittedName>
</protein>
<dbReference type="FunFam" id="1.10.630.10:FF:000063">
    <property type="entry name" value="Cytochrome P450 monooxygenase"/>
    <property type="match status" value="1"/>
</dbReference>
<dbReference type="PANTHER" id="PTHR24305">
    <property type="entry name" value="CYTOCHROME P450"/>
    <property type="match status" value="1"/>
</dbReference>
<evidence type="ECO:0000256" key="4">
    <source>
        <dbReference type="ARBA" id="ARBA00022617"/>
    </source>
</evidence>
<keyword evidence="10" id="KW-0503">Monooxygenase</keyword>
<dbReference type="PRINTS" id="PR00463">
    <property type="entry name" value="EP450I"/>
</dbReference>
<evidence type="ECO:0000256" key="10">
    <source>
        <dbReference type="ARBA" id="ARBA00023033"/>
    </source>
</evidence>
<dbReference type="PANTHER" id="PTHR24305:SF187">
    <property type="entry name" value="P450, PUTATIVE (EUROFUNG)-RELATED"/>
    <property type="match status" value="1"/>
</dbReference>
<evidence type="ECO:0000256" key="6">
    <source>
        <dbReference type="ARBA" id="ARBA00022723"/>
    </source>
</evidence>
<dbReference type="GO" id="GO:0020037">
    <property type="term" value="F:heme binding"/>
    <property type="evidence" value="ECO:0007669"/>
    <property type="project" value="InterPro"/>
</dbReference>
<dbReference type="InterPro" id="IPR050121">
    <property type="entry name" value="Cytochrome_P450_monoxygenase"/>
</dbReference>
<evidence type="ECO:0000256" key="11">
    <source>
        <dbReference type="ARBA" id="ARBA00023136"/>
    </source>
</evidence>
<reference evidence="14 15" key="1">
    <citation type="submission" date="2015-01" db="EMBL/GenBank/DDBJ databases">
        <title>The Genome Sequence of Capronia semiimmersa CBS27337.</title>
        <authorList>
            <consortium name="The Broad Institute Genomics Platform"/>
            <person name="Cuomo C."/>
            <person name="de Hoog S."/>
            <person name="Gorbushina A."/>
            <person name="Stielow B."/>
            <person name="Teixiera M."/>
            <person name="Abouelleil A."/>
            <person name="Chapman S.B."/>
            <person name="Priest M."/>
            <person name="Young S.K."/>
            <person name="Wortman J."/>
            <person name="Nusbaum C."/>
            <person name="Birren B."/>
        </authorList>
    </citation>
    <scope>NUCLEOTIDE SEQUENCE [LARGE SCALE GENOMIC DNA]</scope>
    <source>
        <strain evidence="14 15">CBS 27337</strain>
    </source>
</reference>
<name>A0A0D2DY64_9EURO</name>
<keyword evidence="11 13" id="KW-0472">Membrane</keyword>
<organism evidence="14 15">
    <name type="scientific">Phialophora macrospora</name>
    <dbReference type="NCBI Taxonomy" id="1851006"/>
    <lineage>
        <taxon>Eukaryota</taxon>
        <taxon>Fungi</taxon>
        <taxon>Dikarya</taxon>
        <taxon>Ascomycota</taxon>
        <taxon>Pezizomycotina</taxon>
        <taxon>Eurotiomycetes</taxon>
        <taxon>Chaetothyriomycetidae</taxon>
        <taxon>Chaetothyriales</taxon>
        <taxon>Herpotrichiellaceae</taxon>
        <taxon>Phialophora</taxon>
    </lineage>
</organism>
<feature type="transmembrane region" description="Helical" evidence="13">
    <location>
        <begin position="68"/>
        <end position="90"/>
    </location>
</feature>
<evidence type="ECO:0000256" key="9">
    <source>
        <dbReference type="ARBA" id="ARBA00023004"/>
    </source>
</evidence>
<keyword evidence="8" id="KW-0560">Oxidoreductase</keyword>
<dbReference type="Proteomes" id="UP000054266">
    <property type="component" value="Unassembled WGS sequence"/>
</dbReference>
<dbReference type="GO" id="GO:0016705">
    <property type="term" value="F:oxidoreductase activity, acting on paired donors, with incorporation or reduction of molecular oxygen"/>
    <property type="evidence" value="ECO:0007669"/>
    <property type="project" value="InterPro"/>
</dbReference>
<dbReference type="InterPro" id="IPR002401">
    <property type="entry name" value="Cyt_P450_E_grp-I"/>
</dbReference>
<keyword evidence="4 12" id="KW-0349">Heme</keyword>
<feature type="binding site" description="axial binding residue" evidence="12">
    <location>
        <position position="492"/>
    </location>
    <ligand>
        <name>heme</name>
        <dbReference type="ChEBI" id="CHEBI:30413"/>
    </ligand>
    <ligandPart>
        <name>Fe</name>
        <dbReference type="ChEBI" id="CHEBI:18248"/>
    </ligandPart>
</feature>
<dbReference type="Gene3D" id="1.10.630.10">
    <property type="entry name" value="Cytochrome P450"/>
    <property type="match status" value="1"/>
</dbReference>
<evidence type="ECO:0000256" key="3">
    <source>
        <dbReference type="ARBA" id="ARBA00010617"/>
    </source>
</evidence>
<accession>A0A0D2DY64</accession>
<feature type="transmembrane region" description="Helical" evidence="13">
    <location>
        <begin position="12"/>
        <end position="30"/>
    </location>
</feature>